<dbReference type="PANTHER" id="PTHR11954">
    <property type="entry name" value="D-DOPACHROME DECARBOXYLASE"/>
    <property type="match status" value="1"/>
</dbReference>
<dbReference type="EC" id="5.3.3.12" evidence="8"/>
<evidence type="ECO:0000256" key="4">
    <source>
        <dbReference type="ARBA" id="ARBA00022525"/>
    </source>
</evidence>
<evidence type="ECO:0000256" key="5">
    <source>
        <dbReference type="ARBA" id="ARBA00023235"/>
    </source>
</evidence>
<evidence type="ECO:0000313" key="15">
    <source>
        <dbReference type="Proteomes" id="UP001159427"/>
    </source>
</evidence>
<evidence type="ECO:0000313" key="14">
    <source>
        <dbReference type="EMBL" id="CAH3016883.1"/>
    </source>
</evidence>
<comment type="caution">
    <text evidence="14">The sequence shown here is derived from an EMBL/GenBank/DDBJ whole genome shotgun (WGS) entry which is preliminary data.</text>
</comment>
<feature type="non-terminal residue" evidence="14">
    <location>
        <position position="1"/>
    </location>
</feature>
<comment type="similarity">
    <text evidence="2">Belongs to the MIF family.</text>
</comment>
<evidence type="ECO:0000256" key="13">
    <source>
        <dbReference type="SAM" id="SignalP"/>
    </source>
</evidence>
<evidence type="ECO:0000256" key="12">
    <source>
        <dbReference type="ARBA" id="ARBA00042730"/>
    </source>
</evidence>
<keyword evidence="13" id="KW-0732">Signal</keyword>
<proteinExistence type="inferred from homology"/>
<keyword evidence="5" id="KW-0413">Isomerase</keyword>
<evidence type="ECO:0000256" key="10">
    <source>
        <dbReference type="ARBA" id="ARBA00041631"/>
    </source>
</evidence>
<dbReference type="EMBL" id="CALNXI010000050">
    <property type="protein sequence ID" value="CAH3016883.1"/>
    <property type="molecule type" value="Genomic_DNA"/>
</dbReference>
<evidence type="ECO:0000256" key="9">
    <source>
        <dbReference type="ARBA" id="ARBA00039086"/>
    </source>
</evidence>
<evidence type="ECO:0000256" key="3">
    <source>
        <dbReference type="ARBA" id="ARBA00022514"/>
    </source>
</evidence>
<gene>
    <name evidence="14" type="ORF">PEVE_00033646</name>
</gene>
<evidence type="ECO:0000256" key="1">
    <source>
        <dbReference type="ARBA" id="ARBA00004613"/>
    </source>
</evidence>
<keyword evidence="3" id="KW-0202">Cytokine</keyword>
<keyword evidence="15" id="KW-1185">Reference proteome</keyword>
<feature type="signal peptide" evidence="13">
    <location>
        <begin position="1"/>
        <end position="20"/>
    </location>
</feature>
<name>A0ABN8LII6_9CNID</name>
<evidence type="ECO:0000256" key="7">
    <source>
        <dbReference type="ARBA" id="ARBA00036823"/>
    </source>
</evidence>
<dbReference type="PANTHER" id="PTHR11954:SF6">
    <property type="entry name" value="MACROPHAGE MIGRATION INHIBITORY FACTOR"/>
    <property type="match status" value="1"/>
</dbReference>
<evidence type="ECO:0000256" key="6">
    <source>
        <dbReference type="ARBA" id="ARBA00036735"/>
    </source>
</evidence>
<comment type="subcellular location">
    <subcellularLocation>
        <location evidence="1">Secreted</location>
    </subcellularLocation>
</comment>
<organism evidence="14 15">
    <name type="scientific">Porites evermanni</name>
    <dbReference type="NCBI Taxonomy" id="104178"/>
    <lineage>
        <taxon>Eukaryota</taxon>
        <taxon>Metazoa</taxon>
        <taxon>Cnidaria</taxon>
        <taxon>Anthozoa</taxon>
        <taxon>Hexacorallia</taxon>
        <taxon>Scleractinia</taxon>
        <taxon>Fungiina</taxon>
        <taxon>Poritidae</taxon>
        <taxon>Porites</taxon>
    </lineage>
</organism>
<protein>
    <recommendedName>
        <fullName evidence="12">L-dopachrome isomerase</fullName>
        <ecNumber evidence="9">5.3.2.1</ecNumber>
        <ecNumber evidence="8">5.3.3.12</ecNumber>
    </recommendedName>
    <alternativeName>
        <fullName evidence="10">L-dopachrome tautomerase</fullName>
    </alternativeName>
    <alternativeName>
        <fullName evidence="11">Phenylpyruvate tautomerase</fullName>
    </alternativeName>
</protein>
<dbReference type="EC" id="5.3.2.1" evidence="9"/>
<dbReference type="Proteomes" id="UP001159427">
    <property type="component" value="Unassembled WGS sequence"/>
</dbReference>
<evidence type="ECO:0000256" key="8">
    <source>
        <dbReference type="ARBA" id="ARBA00038932"/>
    </source>
</evidence>
<evidence type="ECO:0000256" key="11">
    <source>
        <dbReference type="ARBA" id="ARBA00041912"/>
    </source>
</evidence>
<comment type="catalytic activity">
    <reaction evidence="6">
        <text>3-phenylpyruvate = enol-phenylpyruvate</text>
        <dbReference type="Rhea" id="RHEA:17097"/>
        <dbReference type="ChEBI" id="CHEBI:16815"/>
        <dbReference type="ChEBI" id="CHEBI:18005"/>
        <dbReference type="EC" id="5.3.2.1"/>
    </reaction>
</comment>
<reference evidence="14 15" key="1">
    <citation type="submission" date="2022-05" db="EMBL/GenBank/DDBJ databases">
        <authorList>
            <consortium name="Genoscope - CEA"/>
            <person name="William W."/>
        </authorList>
    </citation>
    <scope>NUCLEOTIDE SEQUENCE [LARGE SCALE GENOMIC DNA]</scope>
</reference>
<accession>A0ABN8LII6</accession>
<dbReference type="InterPro" id="IPR014347">
    <property type="entry name" value="Tautomerase/MIF_sf"/>
</dbReference>
<comment type="catalytic activity">
    <reaction evidence="7">
        <text>L-dopachrome = 5,6-dihydroxyindole-2-carboxylate</text>
        <dbReference type="Rhea" id="RHEA:13041"/>
        <dbReference type="ChEBI" id="CHEBI:16875"/>
        <dbReference type="ChEBI" id="CHEBI:57509"/>
        <dbReference type="EC" id="5.3.3.12"/>
    </reaction>
</comment>
<keyword evidence="4" id="KW-0964">Secreted</keyword>
<dbReference type="Pfam" id="PF01187">
    <property type="entry name" value="MIF"/>
    <property type="match status" value="1"/>
</dbReference>
<dbReference type="Gene3D" id="3.30.429.10">
    <property type="entry name" value="Macrophage Migration Inhibitory Factor"/>
    <property type="match status" value="1"/>
</dbReference>
<evidence type="ECO:0000256" key="2">
    <source>
        <dbReference type="ARBA" id="ARBA00005851"/>
    </source>
</evidence>
<dbReference type="SUPFAM" id="SSF55331">
    <property type="entry name" value="Tautomerase/MIF"/>
    <property type="match status" value="1"/>
</dbReference>
<feature type="chain" id="PRO_5045747353" description="L-dopachrome isomerase" evidence="13">
    <location>
        <begin position="21"/>
        <end position="126"/>
    </location>
</feature>
<sequence>FLHNLQLFAVIMPLFDLTTNVKEVPENFHKETTELVAQLLGKPSTVVGVQVNAGAKLTFGGTDENSGMLHIYSAGKLGPEKNSEYAKAFSEHLEKHFRIPSGRLFIFFHDIARSDLAWNSKTLAGK</sequence>
<dbReference type="InterPro" id="IPR001398">
    <property type="entry name" value="Macrophage_inhib_fac"/>
</dbReference>